<dbReference type="Gene3D" id="1.10.510.10">
    <property type="entry name" value="Transferase(Phosphotransferase) domain 1"/>
    <property type="match status" value="1"/>
</dbReference>
<evidence type="ECO:0000256" key="5">
    <source>
        <dbReference type="PROSITE-ProRule" id="PRU10141"/>
    </source>
</evidence>
<dbReference type="RefSeq" id="WP_236064884.1">
    <property type="nucleotide sequence ID" value="NZ_BNJK01000001.1"/>
</dbReference>
<dbReference type="Gene3D" id="3.30.200.20">
    <property type="entry name" value="Phosphorylase Kinase, domain 1"/>
    <property type="match status" value="1"/>
</dbReference>
<dbReference type="EMBL" id="BNJK01000001">
    <property type="protein sequence ID" value="GHO92478.1"/>
    <property type="molecule type" value="Genomic_DNA"/>
</dbReference>
<dbReference type="PROSITE" id="PS00107">
    <property type="entry name" value="PROTEIN_KINASE_ATP"/>
    <property type="match status" value="1"/>
</dbReference>
<dbReference type="PROSITE" id="PS50011">
    <property type="entry name" value="PROTEIN_KINASE_DOM"/>
    <property type="match status" value="1"/>
</dbReference>
<dbReference type="CDD" id="cd14014">
    <property type="entry name" value="STKc_PknB_like"/>
    <property type="match status" value="1"/>
</dbReference>
<proteinExistence type="predicted"/>
<accession>A0A8J3IF82</accession>
<feature type="compositionally biased region" description="Polar residues" evidence="6">
    <location>
        <begin position="366"/>
        <end position="382"/>
    </location>
</feature>
<dbReference type="Gene3D" id="1.10.101.10">
    <property type="entry name" value="PGBD-like superfamily/PGBD"/>
    <property type="match status" value="1"/>
</dbReference>
<feature type="region of interest" description="Disordered" evidence="6">
    <location>
        <begin position="366"/>
        <end position="456"/>
    </location>
</feature>
<keyword evidence="2 5" id="KW-0547">Nucleotide-binding</keyword>
<evidence type="ECO:0000256" key="2">
    <source>
        <dbReference type="ARBA" id="ARBA00022741"/>
    </source>
</evidence>
<keyword evidence="3" id="KW-0418">Kinase</keyword>
<keyword evidence="4 5" id="KW-0067">ATP-binding</keyword>
<keyword evidence="1" id="KW-0808">Transferase</keyword>
<keyword evidence="7" id="KW-0812">Transmembrane</keyword>
<sequence>MQMVDHTGQQFGNYTLTRLLGIGGFAEVYLGEHIYLKSQAAIKVLLTTLDQEEIARFLAEARTLAALKHPHIVRILDFGIEKDTPFLVMEYASNGTIQQRHPRGVPLTLDVVVPYVSQIASALQYAHDQKLIHRDIKPGNILLQEQNELLLSDFGVAMFAHDSQQKSDQEFVGTATYMAPEQIRGQACQSSDQYALGVIVYEWLSGGYLFQGSFTEVCTQHMYTAPEPLRNRIPNISPTIEQVLMTALAKEPSQRFSNVQAFATALEQVYLSEQTTVPSLPDGESHVISSFADSATPAQQDAIPPTTAASQQYAPTNSFSTTLRSLLSQRTLTIKNSILLFALLGIVIVGSGLFYAYAATGRPVTTQNRKATATPTQIVFSQSPSTPTTTTPTTSSTQVDLAVASSPTTTSVAQVTATPTPEPTSKPKPDSTPTPKPTATPTPKPVCPPTIQSGSKNTWVKTLQQDLNKRGMKDSAGKALVVDGDFGANTLYAVKSWQKSAKIEVDGVVGPQTWHSLGHC</sequence>
<dbReference type="AlphaFoldDB" id="A0A8J3IF82"/>
<dbReference type="GO" id="GO:0004674">
    <property type="term" value="F:protein serine/threonine kinase activity"/>
    <property type="evidence" value="ECO:0007669"/>
    <property type="project" value="TreeGrafter"/>
</dbReference>
<dbReference type="InterPro" id="IPR000719">
    <property type="entry name" value="Prot_kinase_dom"/>
</dbReference>
<keyword evidence="7" id="KW-1133">Transmembrane helix</keyword>
<reference evidence="9" key="1">
    <citation type="submission" date="2020-10" db="EMBL/GenBank/DDBJ databases">
        <title>Taxonomic study of unclassified bacteria belonging to the class Ktedonobacteria.</title>
        <authorList>
            <person name="Yabe S."/>
            <person name="Wang C.M."/>
            <person name="Zheng Y."/>
            <person name="Sakai Y."/>
            <person name="Cavaletti L."/>
            <person name="Monciardini P."/>
            <person name="Donadio S."/>
        </authorList>
    </citation>
    <scope>NUCLEOTIDE SEQUENCE</scope>
    <source>
        <strain evidence="9">ID150040</strain>
    </source>
</reference>
<evidence type="ECO:0000256" key="3">
    <source>
        <dbReference type="ARBA" id="ARBA00022777"/>
    </source>
</evidence>
<name>A0A8J3IF82_9CHLR</name>
<dbReference type="PANTHER" id="PTHR43289:SF34">
    <property type="entry name" value="SERINE_THREONINE-PROTEIN KINASE YBDM-RELATED"/>
    <property type="match status" value="1"/>
</dbReference>
<dbReference type="SMART" id="SM00220">
    <property type="entry name" value="S_TKc"/>
    <property type="match status" value="1"/>
</dbReference>
<feature type="compositionally biased region" description="Polar residues" evidence="6">
    <location>
        <begin position="405"/>
        <end position="415"/>
    </location>
</feature>
<dbReference type="InterPro" id="IPR002477">
    <property type="entry name" value="Peptidoglycan-bd-like"/>
</dbReference>
<dbReference type="PROSITE" id="PS00108">
    <property type="entry name" value="PROTEIN_KINASE_ST"/>
    <property type="match status" value="1"/>
</dbReference>
<feature type="domain" description="Protein kinase" evidence="8">
    <location>
        <begin position="14"/>
        <end position="271"/>
    </location>
</feature>
<evidence type="ECO:0000256" key="7">
    <source>
        <dbReference type="SAM" id="Phobius"/>
    </source>
</evidence>
<dbReference type="PANTHER" id="PTHR43289">
    <property type="entry name" value="MITOGEN-ACTIVATED PROTEIN KINASE KINASE KINASE 20-RELATED"/>
    <property type="match status" value="1"/>
</dbReference>
<evidence type="ECO:0000256" key="6">
    <source>
        <dbReference type="SAM" id="MobiDB-lite"/>
    </source>
</evidence>
<feature type="transmembrane region" description="Helical" evidence="7">
    <location>
        <begin position="338"/>
        <end position="360"/>
    </location>
</feature>
<feature type="binding site" evidence="5">
    <location>
        <position position="43"/>
    </location>
    <ligand>
        <name>ATP</name>
        <dbReference type="ChEBI" id="CHEBI:30616"/>
    </ligand>
</feature>
<comment type="caution">
    <text evidence="9">The sequence shown here is derived from an EMBL/GenBank/DDBJ whole genome shotgun (WGS) entry which is preliminary data.</text>
</comment>
<protein>
    <recommendedName>
        <fullName evidence="8">Protein kinase domain-containing protein</fullName>
    </recommendedName>
</protein>
<dbReference type="InterPro" id="IPR036366">
    <property type="entry name" value="PGBDSf"/>
</dbReference>
<evidence type="ECO:0000313" key="10">
    <source>
        <dbReference type="Proteomes" id="UP000597444"/>
    </source>
</evidence>
<dbReference type="InterPro" id="IPR011009">
    <property type="entry name" value="Kinase-like_dom_sf"/>
</dbReference>
<evidence type="ECO:0000256" key="4">
    <source>
        <dbReference type="ARBA" id="ARBA00022840"/>
    </source>
</evidence>
<dbReference type="Proteomes" id="UP000597444">
    <property type="component" value="Unassembled WGS sequence"/>
</dbReference>
<feature type="compositionally biased region" description="Pro residues" evidence="6">
    <location>
        <begin position="420"/>
        <end position="448"/>
    </location>
</feature>
<dbReference type="InterPro" id="IPR036365">
    <property type="entry name" value="PGBD-like_sf"/>
</dbReference>
<keyword evidence="7" id="KW-0472">Membrane</keyword>
<dbReference type="InterPro" id="IPR017441">
    <property type="entry name" value="Protein_kinase_ATP_BS"/>
</dbReference>
<feature type="compositionally biased region" description="Low complexity" evidence="6">
    <location>
        <begin position="383"/>
        <end position="397"/>
    </location>
</feature>
<organism evidence="9 10">
    <name type="scientific">Reticulibacter mediterranei</name>
    <dbReference type="NCBI Taxonomy" id="2778369"/>
    <lineage>
        <taxon>Bacteria</taxon>
        <taxon>Bacillati</taxon>
        <taxon>Chloroflexota</taxon>
        <taxon>Ktedonobacteria</taxon>
        <taxon>Ktedonobacterales</taxon>
        <taxon>Reticulibacteraceae</taxon>
        <taxon>Reticulibacter</taxon>
    </lineage>
</organism>
<dbReference type="Pfam" id="PF01471">
    <property type="entry name" value="PG_binding_1"/>
    <property type="match status" value="1"/>
</dbReference>
<dbReference type="Pfam" id="PF00069">
    <property type="entry name" value="Pkinase"/>
    <property type="match status" value="1"/>
</dbReference>
<gene>
    <name evidence="9" type="ORF">KSF_025260</name>
</gene>
<evidence type="ECO:0000313" key="9">
    <source>
        <dbReference type="EMBL" id="GHO92478.1"/>
    </source>
</evidence>
<dbReference type="SUPFAM" id="SSF47090">
    <property type="entry name" value="PGBD-like"/>
    <property type="match status" value="1"/>
</dbReference>
<keyword evidence="10" id="KW-1185">Reference proteome</keyword>
<dbReference type="InterPro" id="IPR008271">
    <property type="entry name" value="Ser/Thr_kinase_AS"/>
</dbReference>
<evidence type="ECO:0000256" key="1">
    <source>
        <dbReference type="ARBA" id="ARBA00022679"/>
    </source>
</evidence>
<evidence type="ECO:0000259" key="8">
    <source>
        <dbReference type="PROSITE" id="PS50011"/>
    </source>
</evidence>
<dbReference type="GO" id="GO:0005524">
    <property type="term" value="F:ATP binding"/>
    <property type="evidence" value="ECO:0007669"/>
    <property type="project" value="UniProtKB-UniRule"/>
</dbReference>
<dbReference type="SUPFAM" id="SSF56112">
    <property type="entry name" value="Protein kinase-like (PK-like)"/>
    <property type="match status" value="1"/>
</dbReference>